<dbReference type="AlphaFoldDB" id="A0A0F9TW50"/>
<feature type="domain" description="HTH araC/xylS-type" evidence="4">
    <location>
        <begin position="77"/>
        <end position="181"/>
    </location>
</feature>
<dbReference type="EMBL" id="LAZR01000161">
    <property type="protein sequence ID" value="KKN85255.1"/>
    <property type="molecule type" value="Genomic_DNA"/>
</dbReference>
<dbReference type="Pfam" id="PF12833">
    <property type="entry name" value="HTH_18"/>
    <property type="match status" value="1"/>
</dbReference>
<keyword evidence="3" id="KW-0804">Transcription</keyword>
<comment type="caution">
    <text evidence="5">The sequence shown here is derived from an EMBL/GenBank/DDBJ whole genome shotgun (WGS) entry which is preliminary data.</text>
</comment>
<dbReference type="InterPro" id="IPR009057">
    <property type="entry name" value="Homeodomain-like_sf"/>
</dbReference>
<reference evidence="5" key="1">
    <citation type="journal article" date="2015" name="Nature">
        <title>Complex archaea that bridge the gap between prokaryotes and eukaryotes.</title>
        <authorList>
            <person name="Spang A."/>
            <person name="Saw J.H."/>
            <person name="Jorgensen S.L."/>
            <person name="Zaremba-Niedzwiedzka K."/>
            <person name="Martijn J."/>
            <person name="Lind A.E."/>
            <person name="van Eijk R."/>
            <person name="Schleper C."/>
            <person name="Guy L."/>
            <person name="Ettema T.J."/>
        </authorList>
    </citation>
    <scope>NUCLEOTIDE SEQUENCE</scope>
</reference>
<keyword evidence="1" id="KW-0805">Transcription regulation</keyword>
<keyword evidence="2" id="KW-0238">DNA-binding</keyword>
<dbReference type="GO" id="GO:0003700">
    <property type="term" value="F:DNA-binding transcription factor activity"/>
    <property type="evidence" value="ECO:0007669"/>
    <property type="project" value="InterPro"/>
</dbReference>
<sequence length="193" mass="23017">MESIKIYWIKNMVCRRCLKVIKQELEQIDVEVISLELGKLTVRSIKNIDKEIDDKVIRVLHLNGFEIAKNEEEMLVEEVKIILIEIIKELPIHMKKKTSEYLASMLHRDYKNLSKLFSKNENTTIEKYFIKLKIEKVKELIQLQQYSFSDIAYLLDYSSVNHLSRQFKNITGTSMTDYKNAEDWERSFYDEII</sequence>
<dbReference type="SUPFAM" id="SSF46689">
    <property type="entry name" value="Homeodomain-like"/>
    <property type="match status" value="1"/>
</dbReference>
<evidence type="ECO:0000256" key="2">
    <source>
        <dbReference type="ARBA" id="ARBA00023125"/>
    </source>
</evidence>
<dbReference type="Gene3D" id="1.10.10.60">
    <property type="entry name" value="Homeodomain-like"/>
    <property type="match status" value="1"/>
</dbReference>
<gene>
    <name evidence="5" type="ORF">LCGC14_0280830</name>
</gene>
<organism evidence="5">
    <name type="scientific">marine sediment metagenome</name>
    <dbReference type="NCBI Taxonomy" id="412755"/>
    <lineage>
        <taxon>unclassified sequences</taxon>
        <taxon>metagenomes</taxon>
        <taxon>ecological metagenomes</taxon>
    </lineage>
</organism>
<protein>
    <recommendedName>
        <fullName evidence="4">HTH araC/xylS-type domain-containing protein</fullName>
    </recommendedName>
</protein>
<evidence type="ECO:0000313" key="5">
    <source>
        <dbReference type="EMBL" id="KKN85255.1"/>
    </source>
</evidence>
<evidence type="ECO:0000256" key="1">
    <source>
        <dbReference type="ARBA" id="ARBA00023015"/>
    </source>
</evidence>
<evidence type="ECO:0000256" key="3">
    <source>
        <dbReference type="ARBA" id="ARBA00023163"/>
    </source>
</evidence>
<name>A0A0F9TW50_9ZZZZ</name>
<dbReference type="PANTHER" id="PTHR43280:SF2">
    <property type="entry name" value="HTH-TYPE TRANSCRIPTIONAL REGULATOR EXSA"/>
    <property type="match status" value="1"/>
</dbReference>
<dbReference type="GO" id="GO:0043565">
    <property type="term" value="F:sequence-specific DNA binding"/>
    <property type="evidence" value="ECO:0007669"/>
    <property type="project" value="InterPro"/>
</dbReference>
<accession>A0A0F9TW50</accession>
<evidence type="ECO:0000259" key="4">
    <source>
        <dbReference type="PROSITE" id="PS01124"/>
    </source>
</evidence>
<dbReference type="InterPro" id="IPR018060">
    <property type="entry name" value="HTH_AraC"/>
</dbReference>
<dbReference type="PANTHER" id="PTHR43280">
    <property type="entry name" value="ARAC-FAMILY TRANSCRIPTIONAL REGULATOR"/>
    <property type="match status" value="1"/>
</dbReference>
<dbReference type="PROSITE" id="PS01124">
    <property type="entry name" value="HTH_ARAC_FAMILY_2"/>
    <property type="match status" value="1"/>
</dbReference>
<dbReference type="SMART" id="SM00342">
    <property type="entry name" value="HTH_ARAC"/>
    <property type="match status" value="1"/>
</dbReference>
<proteinExistence type="predicted"/>